<keyword evidence="5" id="KW-0862">Zinc</keyword>
<evidence type="ECO:0000313" key="7">
    <source>
        <dbReference type="EMBL" id="GHO84748.1"/>
    </source>
</evidence>
<evidence type="ECO:0000259" key="6">
    <source>
        <dbReference type="Pfam" id="PF01227"/>
    </source>
</evidence>
<dbReference type="Pfam" id="PF01227">
    <property type="entry name" value="GTP_cyclohydroI"/>
    <property type="match status" value="1"/>
</dbReference>
<comment type="subunit">
    <text evidence="5">Homopolymer.</text>
</comment>
<organism evidence="7 8">
    <name type="scientific">Dictyobacter formicarum</name>
    <dbReference type="NCBI Taxonomy" id="2778368"/>
    <lineage>
        <taxon>Bacteria</taxon>
        <taxon>Bacillati</taxon>
        <taxon>Chloroflexota</taxon>
        <taxon>Ktedonobacteria</taxon>
        <taxon>Ktedonobacterales</taxon>
        <taxon>Dictyobacteraceae</taxon>
        <taxon>Dictyobacter</taxon>
    </lineage>
</organism>
<dbReference type="Gene3D" id="1.10.286.10">
    <property type="match status" value="1"/>
</dbReference>
<keyword evidence="5" id="KW-0479">Metal-binding</keyword>
<feature type="binding site" evidence="5">
    <location>
        <position position="123"/>
    </location>
    <ligand>
        <name>Zn(2+)</name>
        <dbReference type="ChEBI" id="CHEBI:29105"/>
    </ligand>
</feature>
<feature type="binding site" evidence="5">
    <location>
        <position position="126"/>
    </location>
    <ligand>
        <name>Zn(2+)</name>
        <dbReference type="ChEBI" id="CHEBI:29105"/>
    </ligand>
</feature>
<sequence>MAAKIRHDFLVKGGNELFERERYDGEVSDIDQAMELRQRELSREQMQRFEGYISEIFGAFGMDLHTPSTEETPRRFLQALFEATEGYDGDPKLLTVFDTECRGEPDCRLGQVIEGPIPFYALCEHHALPFFGHAYVGYIPHEHIIGISKLTRLVRLFAKRFAVQERLGEQIVNTFETMLAPHGVAVYLEAHHLCVAMRGVRDTSPLTHTMFWRGEYAKNDALRAEFLLICQGKSKEN</sequence>
<reference evidence="7 8" key="1">
    <citation type="journal article" date="2021" name="Int. J. Syst. Evol. Microbiol.">
        <title>Reticulibacter mediterranei gen. nov., sp. nov., within the new family Reticulibacteraceae fam. nov., and Ktedonospora formicarum gen. nov., sp. nov., Ktedonobacter robiniae sp. nov., Dictyobacter formicarum sp. nov. and Dictyobacter arantiisoli sp. nov., belonging to the class Ktedonobacteria.</title>
        <authorList>
            <person name="Yabe S."/>
            <person name="Zheng Y."/>
            <person name="Wang C.M."/>
            <person name="Sakai Y."/>
            <person name="Abe K."/>
            <person name="Yokota A."/>
            <person name="Donadio S."/>
            <person name="Cavaletti L."/>
            <person name="Monciardini P."/>
        </authorList>
    </citation>
    <scope>NUCLEOTIDE SEQUENCE [LARGE SCALE GENOMIC DNA]</scope>
    <source>
        <strain evidence="7 8">SOSP1-9</strain>
    </source>
</reference>
<dbReference type="Proteomes" id="UP000635565">
    <property type="component" value="Unassembled WGS sequence"/>
</dbReference>
<name>A0ABQ3VG01_9CHLR</name>
<comment type="similarity">
    <text evidence="5">Belongs to the GTP cyclohydrolase I family.</text>
</comment>
<dbReference type="InterPro" id="IPR043133">
    <property type="entry name" value="GTP-CH-I_C/QueF"/>
</dbReference>
<keyword evidence="8" id="KW-1185">Reference proteome</keyword>
<dbReference type="SUPFAM" id="SSF55620">
    <property type="entry name" value="Tetrahydrobiopterin biosynthesis enzymes-like"/>
    <property type="match status" value="1"/>
</dbReference>
<dbReference type="EC" id="3.5.4.16" evidence="5"/>
<dbReference type="HAMAP" id="MF_00223">
    <property type="entry name" value="FolE"/>
    <property type="match status" value="1"/>
</dbReference>
<comment type="pathway">
    <text evidence="2 5">Cofactor biosynthesis; 7,8-dihydroneopterin triphosphate biosynthesis; 7,8-dihydroneopterin triphosphate from GTP: step 1/1.</text>
</comment>
<dbReference type="EMBL" id="BNJJ01000007">
    <property type="protein sequence ID" value="GHO84748.1"/>
    <property type="molecule type" value="Genomic_DNA"/>
</dbReference>
<proteinExistence type="inferred from homology"/>
<dbReference type="InterPro" id="IPR020602">
    <property type="entry name" value="GTP_CycHdrlase_I_dom"/>
</dbReference>
<gene>
    <name evidence="5 7" type="primary">folE</name>
    <name evidence="7" type="ORF">KSZ_27540</name>
</gene>
<evidence type="ECO:0000256" key="2">
    <source>
        <dbReference type="ARBA" id="ARBA00005080"/>
    </source>
</evidence>
<evidence type="ECO:0000256" key="4">
    <source>
        <dbReference type="ARBA" id="ARBA00022801"/>
    </source>
</evidence>
<evidence type="ECO:0000256" key="1">
    <source>
        <dbReference type="ARBA" id="ARBA00001052"/>
    </source>
</evidence>
<evidence type="ECO:0000256" key="3">
    <source>
        <dbReference type="ARBA" id="ARBA00022563"/>
    </source>
</evidence>
<evidence type="ECO:0000256" key="5">
    <source>
        <dbReference type="HAMAP-Rule" id="MF_00223"/>
    </source>
</evidence>
<keyword evidence="5" id="KW-0547">Nucleotide-binding</keyword>
<comment type="catalytic activity">
    <reaction evidence="1 5">
        <text>GTP + H2O = 7,8-dihydroneopterin 3'-triphosphate + formate + H(+)</text>
        <dbReference type="Rhea" id="RHEA:17473"/>
        <dbReference type="ChEBI" id="CHEBI:15377"/>
        <dbReference type="ChEBI" id="CHEBI:15378"/>
        <dbReference type="ChEBI" id="CHEBI:15740"/>
        <dbReference type="ChEBI" id="CHEBI:37565"/>
        <dbReference type="ChEBI" id="CHEBI:58462"/>
        <dbReference type="EC" id="3.5.4.16"/>
    </reaction>
</comment>
<evidence type="ECO:0000313" key="8">
    <source>
        <dbReference type="Proteomes" id="UP000635565"/>
    </source>
</evidence>
<dbReference type="InterPro" id="IPR043134">
    <property type="entry name" value="GTP-CH-I_N"/>
</dbReference>
<accession>A0ABQ3VG01</accession>
<dbReference type="InterPro" id="IPR001474">
    <property type="entry name" value="GTP_CycHdrlase_I"/>
</dbReference>
<keyword evidence="4 5" id="KW-0378">Hydrolase</keyword>
<protein>
    <recommendedName>
        <fullName evidence="5">GTP cyclohydrolase 1</fullName>
        <ecNumber evidence="5">3.5.4.16</ecNumber>
    </recommendedName>
    <alternativeName>
        <fullName evidence="5">GTP cyclohydrolase I</fullName>
        <shortName evidence="5">GTP-CH-I</shortName>
    </alternativeName>
</protein>
<feature type="binding site" evidence="5">
    <location>
        <position position="194"/>
    </location>
    <ligand>
        <name>Zn(2+)</name>
        <dbReference type="ChEBI" id="CHEBI:29105"/>
    </ligand>
</feature>
<dbReference type="PANTHER" id="PTHR11109">
    <property type="entry name" value="GTP CYCLOHYDROLASE I"/>
    <property type="match status" value="1"/>
</dbReference>
<keyword evidence="5" id="KW-0342">GTP-binding</keyword>
<comment type="caution">
    <text evidence="7">The sequence shown here is derived from an EMBL/GenBank/DDBJ whole genome shotgun (WGS) entry which is preliminary data.</text>
</comment>
<dbReference type="RefSeq" id="WP_201362381.1">
    <property type="nucleotide sequence ID" value="NZ_BNJJ01000007.1"/>
</dbReference>
<feature type="domain" description="GTP cyclohydrolase I" evidence="6">
    <location>
        <begin position="52"/>
        <end position="228"/>
    </location>
</feature>
<dbReference type="PANTHER" id="PTHR11109:SF7">
    <property type="entry name" value="GTP CYCLOHYDROLASE 1"/>
    <property type="match status" value="1"/>
</dbReference>
<keyword evidence="3 5" id="KW-0554">One-carbon metabolism</keyword>
<dbReference type="Gene3D" id="3.30.1130.10">
    <property type="match status" value="1"/>
</dbReference>